<organism evidence="1 2">
    <name type="scientific">Pedococcus bigeumensis</name>
    <dbReference type="NCBI Taxonomy" id="433644"/>
    <lineage>
        <taxon>Bacteria</taxon>
        <taxon>Bacillati</taxon>
        <taxon>Actinomycetota</taxon>
        <taxon>Actinomycetes</taxon>
        <taxon>Micrococcales</taxon>
        <taxon>Intrasporangiaceae</taxon>
        <taxon>Pedococcus</taxon>
    </lineage>
</organism>
<dbReference type="InterPro" id="IPR011009">
    <property type="entry name" value="Kinase-like_dom_sf"/>
</dbReference>
<evidence type="ECO:0008006" key="3">
    <source>
        <dbReference type="Google" id="ProtNLM"/>
    </source>
</evidence>
<evidence type="ECO:0000313" key="2">
    <source>
        <dbReference type="Proteomes" id="UP000317722"/>
    </source>
</evidence>
<dbReference type="GO" id="GO:0019748">
    <property type="term" value="P:secondary metabolic process"/>
    <property type="evidence" value="ECO:0007669"/>
    <property type="project" value="InterPro"/>
</dbReference>
<protein>
    <recommendedName>
        <fullName evidence="3">Streptomycin 6-kinase</fullName>
    </recommendedName>
</protein>
<name>A0A502CVD7_9MICO</name>
<sequence length="327" mass="35010">MGIVSPSRHSVAMTTGDAAIARVVATARAQVGDHPALAPVLDGLPELLTDLVDRWSLTLGEVYGEGLGVPVVAVDADGSPAVLKIDRAGPVFTAQVATLEAAHGRGYAAVLASDAGRGAVLLERLGPSLASTRMAAAHQVDHLAATLRLAWELPLSLAPEVAVGEDQAAQLAGIVRRFRQDDDEARWGAALDRAHELARHLSASRDPSRDVLCHGDPHPGNALQAAGIPRYKLVDPDGFRCEPEYDVGVTVRDFSREILASRNHTSAREGHEDLCRHAAELTDTNPDRVRQWAFVERVTTGLYLRWFNDDETAESFLDAATVLLPAT</sequence>
<dbReference type="Gene3D" id="3.90.1200.10">
    <property type="match status" value="1"/>
</dbReference>
<reference evidence="1 2" key="1">
    <citation type="journal article" date="2019" name="Environ. Microbiol.">
        <title>Species interactions and distinct microbial communities in high Arctic permafrost affected cryosols are associated with the CH4 and CO2 gas fluxes.</title>
        <authorList>
            <person name="Altshuler I."/>
            <person name="Hamel J."/>
            <person name="Turney S."/>
            <person name="Magnuson E."/>
            <person name="Levesque R."/>
            <person name="Greer C."/>
            <person name="Whyte L.G."/>
        </authorList>
    </citation>
    <scope>NUCLEOTIDE SEQUENCE [LARGE SCALE GENOMIC DNA]</scope>
    <source>
        <strain evidence="1 2">S9.3A</strain>
    </source>
</reference>
<dbReference type="GO" id="GO:0016773">
    <property type="term" value="F:phosphotransferase activity, alcohol group as acceptor"/>
    <property type="evidence" value="ECO:0007669"/>
    <property type="project" value="InterPro"/>
</dbReference>
<dbReference type="SUPFAM" id="SSF56112">
    <property type="entry name" value="Protein kinase-like (PK-like)"/>
    <property type="match status" value="1"/>
</dbReference>
<dbReference type="Proteomes" id="UP000317722">
    <property type="component" value="Unassembled WGS sequence"/>
</dbReference>
<gene>
    <name evidence="1" type="ORF">EAH86_10620</name>
</gene>
<dbReference type="AlphaFoldDB" id="A0A502CVD7"/>
<dbReference type="Pfam" id="PF04655">
    <property type="entry name" value="APH_6_hur"/>
    <property type="match status" value="1"/>
</dbReference>
<dbReference type="EMBL" id="RCZM01000003">
    <property type="protein sequence ID" value="TPG17207.1"/>
    <property type="molecule type" value="Genomic_DNA"/>
</dbReference>
<proteinExistence type="predicted"/>
<keyword evidence="2" id="KW-1185">Reference proteome</keyword>
<comment type="caution">
    <text evidence="1">The sequence shown here is derived from an EMBL/GenBank/DDBJ whole genome shotgun (WGS) entry which is preliminary data.</text>
</comment>
<accession>A0A502CVD7</accession>
<evidence type="ECO:0000313" key="1">
    <source>
        <dbReference type="EMBL" id="TPG17207.1"/>
    </source>
</evidence>
<dbReference type="InterPro" id="IPR006748">
    <property type="entry name" value="NH2Glyco/OHUrea_AB-resist_kin"/>
</dbReference>